<dbReference type="GO" id="GO:0031981">
    <property type="term" value="C:nuclear lumen"/>
    <property type="evidence" value="ECO:0007669"/>
    <property type="project" value="UniProtKB-ARBA"/>
</dbReference>
<dbReference type="InterPro" id="IPR011989">
    <property type="entry name" value="ARM-like"/>
</dbReference>
<feature type="region of interest" description="Disordered" evidence="10">
    <location>
        <begin position="325"/>
        <end position="380"/>
    </location>
</feature>
<dbReference type="GO" id="GO:0005737">
    <property type="term" value="C:cytoplasm"/>
    <property type="evidence" value="ECO:0007669"/>
    <property type="project" value="UniProtKB-SubCell"/>
</dbReference>
<proteinExistence type="inferred from homology"/>
<dbReference type="GO" id="GO:0016491">
    <property type="term" value="F:oxidoreductase activity"/>
    <property type="evidence" value="ECO:0007669"/>
    <property type="project" value="InterPro"/>
</dbReference>
<keyword evidence="5" id="KW-0677">Repeat</keyword>
<organism evidence="12 13">
    <name type="scientific">Wallemia ichthyophaga</name>
    <dbReference type="NCBI Taxonomy" id="245174"/>
    <lineage>
        <taxon>Eukaryota</taxon>
        <taxon>Fungi</taxon>
        <taxon>Dikarya</taxon>
        <taxon>Basidiomycota</taxon>
        <taxon>Wallemiomycotina</taxon>
        <taxon>Wallemiomycetes</taxon>
        <taxon>Wallemiales</taxon>
        <taxon>Wallemiaceae</taxon>
        <taxon>Wallemia</taxon>
    </lineage>
</organism>
<dbReference type="Pfam" id="PF03810">
    <property type="entry name" value="IBN_N"/>
    <property type="match status" value="1"/>
</dbReference>
<dbReference type="InterPro" id="IPR040122">
    <property type="entry name" value="Importin_beta"/>
</dbReference>
<keyword evidence="4" id="KW-0963">Cytoplasm</keyword>
<dbReference type="Pfam" id="PF13513">
    <property type="entry name" value="HEAT_EZ"/>
    <property type="match status" value="1"/>
</dbReference>
<comment type="similarity">
    <text evidence="8">Belongs to the asaB hydroxylase/desaturase family.</text>
</comment>
<dbReference type="InterPro" id="IPR058584">
    <property type="entry name" value="IMB1_TNPO1-like_TPR"/>
</dbReference>
<keyword evidence="6" id="KW-0653">Protein transport</keyword>
<evidence type="ECO:0000256" key="2">
    <source>
        <dbReference type="ARBA" id="ARBA00004496"/>
    </source>
</evidence>
<evidence type="ECO:0000256" key="7">
    <source>
        <dbReference type="ARBA" id="ARBA00023242"/>
    </source>
</evidence>
<dbReference type="FunFam" id="1.25.10.10:FF:000028">
    <property type="entry name" value="Transportin-1 isoform 1"/>
    <property type="match status" value="1"/>
</dbReference>
<reference evidence="12 13" key="1">
    <citation type="submission" date="2019-03" db="EMBL/GenBank/DDBJ databases">
        <title>Sequencing 23 genomes of Wallemia ichthyophaga.</title>
        <authorList>
            <person name="Gostincar C."/>
        </authorList>
    </citation>
    <scope>NUCLEOTIDE SEQUENCE [LARGE SCALE GENOMIC DNA]</scope>
    <source>
        <strain evidence="12 13">EXF-8621</strain>
    </source>
</reference>
<keyword evidence="3" id="KW-0813">Transport</keyword>
<accession>A0A4T0HUU1</accession>
<evidence type="ECO:0000256" key="10">
    <source>
        <dbReference type="SAM" id="MobiDB-lite"/>
    </source>
</evidence>
<dbReference type="InterPro" id="IPR016024">
    <property type="entry name" value="ARM-type_fold"/>
</dbReference>
<dbReference type="InterPro" id="IPR001494">
    <property type="entry name" value="Importin-beta_N"/>
</dbReference>
<feature type="compositionally biased region" description="Basic and acidic residues" evidence="10">
    <location>
        <begin position="329"/>
        <end position="338"/>
    </location>
</feature>
<dbReference type="GO" id="GO:0031267">
    <property type="term" value="F:small GTPase binding"/>
    <property type="evidence" value="ECO:0007669"/>
    <property type="project" value="InterPro"/>
</dbReference>
<comment type="similarity">
    <text evidence="9">Belongs to the importin beta family. Importin beta-2 subfamily.</text>
</comment>
<dbReference type="EMBL" id="SPOF01000043">
    <property type="protein sequence ID" value="TIB09341.1"/>
    <property type="molecule type" value="Genomic_DNA"/>
</dbReference>
<dbReference type="Proteomes" id="UP000306954">
    <property type="component" value="Unassembled WGS sequence"/>
</dbReference>
<feature type="compositionally biased region" description="Acidic residues" evidence="10">
    <location>
        <begin position="365"/>
        <end position="380"/>
    </location>
</feature>
<evidence type="ECO:0000256" key="4">
    <source>
        <dbReference type="ARBA" id="ARBA00022490"/>
    </source>
</evidence>
<dbReference type="Pfam" id="PF25780">
    <property type="entry name" value="TPR_IPO5"/>
    <property type="match status" value="1"/>
</dbReference>
<sequence length="1390" mass="156631">MSSWQPQPEGLEQLLSLLRDSLSPNTQVQQAVTQRLETFNAIPDYNSYLAHVLIKQPQQEERVRSVAGLILKNNIKFGWKSWPGDSQEYVKSILVDGISDPAVMVRSTTGTAIVAILEECGPENWPLALSRLMASIDSSSIQEQEGAFSTLAKVCEDMYKKLDCEIAGVRPLDFMIPKFIQMLNHQSAKVRIHALSCLNSFIPTQSASFLASIDHFIAALFQRASDGVPEVRQHVCSALVRLLASRPDKLTPEMNNVATFMLYSTQDKNEEVALEACEFWLTFAEENHLIDHLRPLLDRVAPVLLNTMVYSDTELVILQADEDDDDAAVPDKDSDIKPHIYGGKTHTQSSENDNQHQKMGRDAEIPSDEEDEDDFDELDDDELTSEWTLRKCSAAALDILSINFPVELLNILLPYLKERLFSQDWLQKESAILALGAIAEGCIEGIQPHLPQLVPYLVNSLNDSKPLIRSISCWALARYSSWSVQPISVEHRNNYFVPTMEGLLRMVHDKNKRVQEAGCSAFATLEEEAGKELEPFLKPIIEHLVYAFQKYQRKNLLILYDAIGTLADAVTSALDNEEYVTLLMQPLIDKWQNLADDDEDIIPLFECLSSLTVAAGSSFIKFAQPVYERCSRIVHGNLMQFQTAVEQNDEDNIPDRTFIIVALDLISGMIQGLGSNAQELIIANQSTSSTPSLLNLLLFCLKHPDSAVKQSAYALVGDLAVSCFPILIPVLGTLLPDLIQQIEIAPTTDAISVCNNAAWAAGEIATSYTNYPDLNKDDFIKYVPSLTERLVPILLHPKSVKSLAENAAVTIGRIGLVCPEIVAPHLQVFAAQWCESLWEIKDNEEKDTTSFQFFCNAVVRWTSPSAVLNEQFNALLHSFKAAAGVSWDAQMTALPQPISTRLRERYGNMRSVGSGKEGVIRKTAYNTRYTLAEIARLLRELLVTPSPRMNMLGISVEMLEHTNVLRCYLTGVCEEINKVNGIDDEQRAAIDEIITTHRDHKYASKYNIAVKAIKMLHIHETNLTELTPKRPETVKLRDKYLPHKDENGAERNEIYYYAIKAKKMVNECRRVGLGDKEVLERLYGNEELSRRKREIIDIALPFLQKYLDRCEHDWVTTINFTHPQYAPVDEKCRRFAHVTWLDSGRDMYLRPERVTVHDLTPRLGELRATPASTQLDDRGYAVVQSAPRTSLEPLDEQGCIAEVRELLMHQLQAEQVLVWNLQHRDGSGHNDADGTLGTDAAPTDPVPAYRAHVDQDAKRAWEHIQRELGELPDNATRRVQIINVWRPCFDGVVDVPLAVCDGNTVSHSDLGHTTDFFGSHYSILHNSSQRWSYIRDQNSHDVFFLRCFDSLDGDGGRARFVPHTAVEDRSRECFKSRQSVELRCIVVTRM</sequence>
<keyword evidence="7" id="KW-0539">Nucleus</keyword>
<feature type="domain" description="Importin N-terminal" evidence="11">
    <location>
        <begin position="32"/>
        <end position="100"/>
    </location>
</feature>
<protein>
    <recommendedName>
        <fullName evidence="11">Importin N-terminal domain-containing protein</fullName>
    </recommendedName>
</protein>
<evidence type="ECO:0000256" key="3">
    <source>
        <dbReference type="ARBA" id="ARBA00022448"/>
    </source>
</evidence>
<dbReference type="NCBIfam" id="NF041278">
    <property type="entry name" value="CmcJ_NvfI_EfuI"/>
    <property type="match status" value="1"/>
</dbReference>
<dbReference type="Pfam" id="PF25574">
    <property type="entry name" value="TPR_IMB1"/>
    <property type="match status" value="1"/>
</dbReference>
<dbReference type="Gene3D" id="1.25.10.10">
    <property type="entry name" value="Leucine-rich Repeat Variant"/>
    <property type="match status" value="2"/>
</dbReference>
<feature type="compositionally biased region" description="Basic and acidic residues" evidence="10">
    <location>
        <begin position="353"/>
        <end position="364"/>
    </location>
</feature>
<dbReference type="InterPro" id="IPR044053">
    <property type="entry name" value="AsaB-like"/>
</dbReference>
<dbReference type="SUPFAM" id="SSF48371">
    <property type="entry name" value="ARM repeat"/>
    <property type="match status" value="1"/>
</dbReference>
<evidence type="ECO:0000256" key="8">
    <source>
        <dbReference type="ARBA" id="ARBA00023604"/>
    </source>
</evidence>
<evidence type="ECO:0000256" key="9">
    <source>
        <dbReference type="ARBA" id="ARBA00038423"/>
    </source>
</evidence>
<evidence type="ECO:0000256" key="1">
    <source>
        <dbReference type="ARBA" id="ARBA00004123"/>
    </source>
</evidence>
<dbReference type="InterPro" id="IPR057672">
    <property type="entry name" value="TPR_IPO4/5"/>
</dbReference>
<evidence type="ECO:0000313" key="12">
    <source>
        <dbReference type="EMBL" id="TIB09341.1"/>
    </source>
</evidence>
<comment type="subcellular location">
    <subcellularLocation>
        <location evidence="2">Cytoplasm</location>
    </subcellularLocation>
    <subcellularLocation>
        <location evidence="1">Nucleus</location>
    </subcellularLocation>
</comment>
<dbReference type="PROSITE" id="PS50166">
    <property type="entry name" value="IMPORTIN_B_NT"/>
    <property type="match status" value="1"/>
</dbReference>
<gene>
    <name evidence="12" type="ORF">E3P90_03314</name>
</gene>
<dbReference type="GO" id="GO:0006606">
    <property type="term" value="P:protein import into nucleus"/>
    <property type="evidence" value="ECO:0007669"/>
    <property type="project" value="InterPro"/>
</dbReference>
<dbReference type="SMART" id="SM00913">
    <property type="entry name" value="IBN_N"/>
    <property type="match status" value="1"/>
</dbReference>
<dbReference type="PANTHER" id="PTHR10527">
    <property type="entry name" value="IMPORTIN BETA"/>
    <property type="match status" value="1"/>
</dbReference>
<evidence type="ECO:0000256" key="6">
    <source>
        <dbReference type="ARBA" id="ARBA00022927"/>
    </source>
</evidence>
<evidence type="ECO:0000256" key="5">
    <source>
        <dbReference type="ARBA" id="ARBA00022737"/>
    </source>
</evidence>
<evidence type="ECO:0000313" key="13">
    <source>
        <dbReference type="Proteomes" id="UP000306954"/>
    </source>
</evidence>
<name>A0A4T0HUU1_WALIC</name>
<evidence type="ECO:0000259" key="11">
    <source>
        <dbReference type="PROSITE" id="PS50166"/>
    </source>
</evidence>
<comment type="caution">
    <text evidence="12">The sequence shown here is derived from an EMBL/GenBank/DDBJ whole genome shotgun (WGS) entry which is preliminary data.</text>
</comment>